<organism evidence="4">
    <name type="scientific">Arion vulgaris</name>
    <dbReference type="NCBI Taxonomy" id="1028688"/>
    <lineage>
        <taxon>Eukaryota</taxon>
        <taxon>Metazoa</taxon>
        <taxon>Spiralia</taxon>
        <taxon>Lophotrochozoa</taxon>
        <taxon>Mollusca</taxon>
        <taxon>Gastropoda</taxon>
        <taxon>Heterobranchia</taxon>
        <taxon>Euthyneura</taxon>
        <taxon>Panpulmonata</taxon>
        <taxon>Eupulmonata</taxon>
        <taxon>Stylommatophora</taxon>
        <taxon>Helicina</taxon>
        <taxon>Arionoidea</taxon>
        <taxon>Arionidae</taxon>
        <taxon>Arion</taxon>
    </lineage>
</organism>
<dbReference type="InterPro" id="IPR056420">
    <property type="entry name" value="GEMI5_RBS"/>
</dbReference>
<dbReference type="InterPro" id="IPR052640">
    <property type="entry name" value="Gemin-5"/>
</dbReference>
<dbReference type="PANTHER" id="PTHR46362:SF1">
    <property type="entry name" value="GEM-ASSOCIATED PROTEIN 5"/>
    <property type="match status" value="1"/>
</dbReference>
<dbReference type="Pfam" id="PF23774">
    <property type="entry name" value="TPR_GEMI5"/>
    <property type="match status" value="1"/>
</dbReference>
<feature type="domain" description="Gem-associated protein 5 RBS" evidence="3">
    <location>
        <begin position="274"/>
        <end position="376"/>
    </location>
</feature>
<feature type="region of interest" description="Disordered" evidence="1">
    <location>
        <begin position="594"/>
        <end position="626"/>
    </location>
</feature>
<feature type="compositionally biased region" description="Polar residues" evidence="1">
    <location>
        <begin position="657"/>
        <end position="666"/>
    </location>
</feature>
<dbReference type="Pfam" id="PF23777">
    <property type="entry name" value="GEMI5_RBS"/>
    <property type="match status" value="1"/>
</dbReference>
<dbReference type="GO" id="GO:0032797">
    <property type="term" value="C:SMN complex"/>
    <property type="evidence" value="ECO:0007669"/>
    <property type="project" value="TreeGrafter"/>
</dbReference>
<feature type="compositionally biased region" description="Low complexity" evidence="1">
    <location>
        <begin position="594"/>
        <end position="617"/>
    </location>
</feature>
<proteinExistence type="predicted"/>
<dbReference type="InterPro" id="IPR056421">
    <property type="entry name" value="TPR_GEMI5"/>
</dbReference>
<dbReference type="AlphaFoldDB" id="A0A0B7BFM2"/>
<dbReference type="GO" id="GO:0005634">
    <property type="term" value="C:nucleus"/>
    <property type="evidence" value="ECO:0007669"/>
    <property type="project" value="TreeGrafter"/>
</dbReference>
<accession>A0A0B7BFM2</accession>
<dbReference type="EMBL" id="HACG01044065">
    <property type="protein sequence ID" value="CEK90930.1"/>
    <property type="molecule type" value="Transcribed_RNA"/>
</dbReference>
<feature type="domain" description="Gem-associated protein 5 TPR" evidence="2">
    <location>
        <begin position="2"/>
        <end position="183"/>
    </location>
</feature>
<evidence type="ECO:0000259" key="3">
    <source>
        <dbReference type="Pfam" id="PF23777"/>
    </source>
</evidence>
<gene>
    <name evidence="4" type="primary">ORF179956</name>
</gene>
<evidence type="ECO:0000256" key="1">
    <source>
        <dbReference type="SAM" id="MobiDB-lite"/>
    </source>
</evidence>
<dbReference type="PANTHER" id="PTHR46362">
    <property type="entry name" value="GEM-ASSOCIATED PROTEIN 5"/>
    <property type="match status" value="1"/>
</dbReference>
<sequence>MEYHLQLELWRGNVAGAIQIARQRNQLSDWIVSMAPLASHDLWELVSSEYAEQLEDDGQYHKAATYLLAAHKVYQAIDLFKRHKLFKEAVSLARIRLSTTDPVLEDLYTDWSQNLMKEGQYEQAAKCYLAMRQIQEASKVLTRRLDQSSLKTACHLSLLGNEKQQGLTLAYKLFNQYLMMGQWQEAQEFIAEHESLKILLPILHVHRLVIQHLTTLCPSMVLTFKQVTPDMFSQWEKTEQNRKKTELPEFLLDKSEIYPVVPWEPFLIEEHTFPHHVLRVWHQHLDITMVTQDLKAMHATISQVMPHRHNMVDLPSLLVLITVDITLCLLSLLTSETSSAIVHLLQAMSTLHQSHHTSLQQALCRLMLPLGPKYLLKLQKEFNASRVLITMESNGDMDKAGGESHNSIKKFLTDIKDDNTISMSSVRCRELDCLRAYCYLSVLDYLGDRLPGPQIENDSLDGMPNGKLNADKKTDIRTNTITENKLPIKMAENPAGSSHGVHPASLNSSDSTISNRDDLEVVHNQNMSSLDQNGKMNQSKSSVSQHFMGNGDRYQVIFDSFSKVSDVKLEIDDKQDRLNVVNTSCNNSAISQELVPSSLSSSQPSLPKSSPVSSSVDPPVPSNIPTLILSPLKRAARDRSSTDALEALSSSYTSSSMKTTADSSGRTPEAMEKLSRIPPEATASPSCQTVGRSHLNYWRLLHLSKGILWDVQAKREALTETLGYIHKAISQHLLFNRSADGNDHCDEDVRDLNPSVNNNSKCLQHAVSTDLEEDGGCHRTRLLSTSPSSHHSEEASLKPEINSAMSEHHTSNIPCQSSRATSSMNSSSLELAKSRTPSTVPLENVAHISLVRSFSENFASLKSTLNASSKLEKSLALQVEQALHGAMKSQPIALQNSRKVLWMDGQETCSHADPTSCDSTFQISKMSPDGSVIPLEWDSLSVDIKYSMPYVTLPLLRQEQESISQELKKVPDSSKIPFPMTATSVKKLVLTSSASHNLSQSEKKISEAAV</sequence>
<feature type="region of interest" description="Disordered" evidence="1">
    <location>
        <begin position="648"/>
        <end position="688"/>
    </location>
</feature>
<dbReference type="GO" id="GO:0000387">
    <property type="term" value="P:spliceosomal snRNP assembly"/>
    <property type="evidence" value="ECO:0007669"/>
    <property type="project" value="TreeGrafter"/>
</dbReference>
<reference evidence="4" key="1">
    <citation type="submission" date="2014-12" db="EMBL/GenBank/DDBJ databases">
        <title>Insight into the proteome of Arion vulgaris.</title>
        <authorList>
            <person name="Aradska J."/>
            <person name="Bulat T."/>
            <person name="Smidak R."/>
            <person name="Sarate P."/>
            <person name="Gangsoo J."/>
            <person name="Sialana F."/>
            <person name="Bilban M."/>
            <person name="Lubec G."/>
        </authorList>
    </citation>
    <scope>NUCLEOTIDE SEQUENCE</scope>
    <source>
        <tissue evidence="4">Skin</tissue>
    </source>
</reference>
<evidence type="ECO:0000313" key="4">
    <source>
        <dbReference type="EMBL" id="CEK90930.1"/>
    </source>
</evidence>
<dbReference type="GO" id="GO:0003730">
    <property type="term" value="F:mRNA 3'-UTR binding"/>
    <property type="evidence" value="ECO:0007669"/>
    <property type="project" value="TreeGrafter"/>
</dbReference>
<feature type="region of interest" description="Disordered" evidence="1">
    <location>
        <begin position="491"/>
        <end position="513"/>
    </location>
</feature>
<evidence type="ECO:0000259" key="2">
    <source>
        <dbReference type="Pfam" id="PF23774"/>
    </source>
</evidence>
<protein>
    <submittedName>
        <fullName evidence="4">Uncharacterized protein</fullName>
    </submittedName>
</protein>
<name>A0A0B7BFM2_9EUPU</name>